<dbReference type="AlphaFoldDB" id="A0A6A5XQF1"/>
<accession>A0A6A5XQF1</accession>
<evidence type="ECO:0000313" key="2">
    <source>
        <dbReference type="EMBL" id="KAF2014960.1"/>
    </source>
</evidence>
<dbReference type="EMBL" id="ML978070">
    <property type="protein sequence ID" value="KAF2014960.1"/>
    <property type="molecule type" value="Genomic_DNA"/>
</dbReference>
<gene>
    <name evidence="2" type="ORF">BU24DRAFT_423880</name>
</gene>
<dbReference type="Proteomes" id="UP000799778">
    <property type="component" value="Unassembled WGS sequence"/>
</dbReference>
<keyword evidence="3" id="KW-1185">Reference proteome</keyword>
<name>A0A6A5XQF1_9PLEO</name>
<proteinExistence type="predicted"/>
<feature type="compositionally biased region" description="Basic and acidic residues" evidence="1">
    <location>
        <begin position="19"/>
        <end position="42"/>
    </location>
</feature>
<organism evidence="2 3">
    <name type="scientific">Aaosphaeria arxii CBS 175.79</name>
    <dbReference type="NCBI Taxonomy" id="1450172"/>
    <lineage>
        <taxon>Eukaryota</taxon>
        <taxon>Fungi</taxon>
        <taxon>Dikarya</taxon>
        <taxon>Ascomycota</taxon>
        <taxon>Pezizomycotina</taxon>
        <taxon>Dothideomycetes</taxon>
        <taxon>Pleosporomycetidae</taxon>
        <taxon>Pleosporales</taxon>
        <taxon>Pleosporales incertae sedis</taxon>
        <taxon>Aaosphaeria</taxon>
    </lineage>
</organism>
<reference evidence="2" key="1">
    <citation type="journal article" date="2020" name="Stud. Mycol.">
        <title>101 Dothideomycetes genomes: a test case for predicting lifestyles and emergence of pathogens.</title>
        <authorList>
            <person name="Haridas S."/>
            <person name="Albert R."/>
            <person name="Binder M."/>
            <person name="Bloem J."/>
            <person name="Labutti K."/>
            <person name="Salamov A."/>
            <person name="Andreopoulos B."/>
            <person name="Baker S."/>
            <person name="Barry K."/>
            <person name="Bills G."/>
            <person name="Bluhm B."/>
            <person name="Cannon C."/>
            <person name="Castanera R."/>
            <person name="Culley D."/>
            <person name="Daum C."/>
            <person name="Ezra D."/>
            <person name="Gonzalez J."/>
            <person name="Henrissat B."/>
            <person name="Kuo A."/>
            <person name="Liang C."/>
            <person name="Lipzen A."/>
            <person name="Lutzoni F."/>
            <person name="Magnuson J."/>
            <person name="Mondo S."/>
            <person name="Nolan M."/>
            <person name="Ohm R."/>
            <person name="Pangilinan J."/>
            <person name="Park H.-J."/>
            <person name="Ramirez L."/>
            <person name="Alfaro M."/>
            <person name="Sun H."/>
            <person name="Tritt A."/>
            <person name="Yoshinaga Y."/>
            <person name="Zwiers L.-H."/>
            <person name="Turgeon B."/>
            <person name="Goodwin S."/>
            <person name="Spatafora J."/>
            <person name="Crous P."/>
            <person name="Grigoriev I."/>
        </authorList>
    </citation>
    <scope>NUCLEOTIDE SEQUENCE</scope>
    <source>
        <strain evidence="2">CBS 175.79</strain>
    </source>
</reference>
<protein>
    <submittedName>
        <fullName evidence="2">Uncharacterized protein</fullName>
    </submittedName>
</protein>
<feature type="region of interest" description="Disordered" evidence="1">
    <location>
        <begin position="1"/>
        <end position="51"/>
    </location>
</feature>
<sequence length="51" mass="5967">MRRQTIRRPDQPGARRQRNAPEEPMQQRERYNGKGRSGREKVTGAFEAVGR</sequence>
<dbReference type="RefSeq" id="XP_033383299.1">
    <property type="nucleotide sequence ID" value="XM_033528362.1"/>
</dbReference>
<evidence type="ECO:0000313" key="3">
    <source>
        <dbReference type="Proteomes" id="UP000799778"/>
    </source>
</evidence>
<dbReference type="GeneID" id="54285759"/>
<evidence type="ECO:0000256" key="1">
    <source>
        <dbReference type="SAM" id="MobiDB-lite"/>
    </source>
</evidence>